<evidence type="ECO:0000313" key="3">
    <source>
        <dbReference type="EMBL" id="KAF2867320.1"/>
    </source>
</evidence>
<dbReference type="InterPro" id="IPR011333">
    <property type="entry name" value="SKP1/BTB/POZ_sf"/>
</dbReference>
<dbReference type="PROSITE" id="PS50097">
    <property type="entry name" value="BTB"/>
    <property type="match status" value="1"/>
</dbReference>
<gene>
    <name evidence="3" type="ORF">BDV95DRAFT_610733</name>
</gene>
<feature type="domain" description="BTB" evidence="2">
    <location>
        <begin position="12"/>
        <end position="80"/>
    </location>
</feature>
<dbReference type="Proteomes" id="UP000481861">
    <property type="component" value="Unassembled WGS sequence"/>
</dbReference>
<evidence type="ECO:0000313" key="4">
    <source>
        <dbReference type="Proteomes" id="UP000481861"/>
    </source>
</evidence>
<sequence>MIPCLLASGEYSDLVITCGDDKYNVHKAIVCPRSGSFAAAVRFTVGREAEDNKIDLPENDPAVVKLLVQFLYEGEYEPVPSKAVSAPVPDSPRGSFLSTPRSPPELQKGPHTCQPHARHSFCPTVCAHHECGRDCNFDCNIFYCHFCLGRAAEPDAFEDVNPGNDASAMLIHSQMYVIADHYIVTGLKNLVCKKFSLVCAKWWDSDEFAAAAHHVFTSTLDDDKAAGHR</sequence>
<name>A0A7C8M1Q6_9PLEO</name>
<dbReference type="InterPro" id="IPR000210">
    <property type="entry name" value="BTB/POZ_dom"/>
</dbReference>
<feature type="compositionally biased region" description="Low complexity" evidence="1">
    <location>
        <begin position="81"/>
        <end position="92"/>
    </location>
</feature>
<dbReference type="Gene3D" id="3.30.710.10">
    <property type="entry name" value="Potassium Channel Kv1.1, Chain A"/>
    <property type="match status" value="1"/>
</dbReference>
<comment type="caution">
    <text evidence="3">The sequence shown here is derived from an EMBL/GenBank/DDBJ whole genome shotgun (WGS) entry which is preliminary data.</text>
</comment>
<evidence type="ECO:0000256" key="1">
    <source>
        <dbReference type="SAM" id="MobiDB-lite"/>
    </source>
</evidence>
<dbReference type="OrthoDB" id="6359816at2759"/>
<feature type="region of interest" description="Disordered" evidence="1">
    <location>
        <begin position="81"/>
        <end position="111"/>
    </location>
</feature>
<organism evidence="3 4">
    <name type="scientific">Massariosphaeria phaeospora</name>
    <dbReference type="NCBI Taxonomy" id="100035"/>
    <lineage>
        <taxon>Eukaryota</taxon>
        <taxon>Fungi</taxon>
        <taxon>Dikarya</taxon>
        <taxon>Ascomycota</taxon>
        <taxon>Pezizomycotina</taxon>
        <taxon>Dothideomycetes</taxon>
        <taxon>Pleosporomycetidae</taxon>
        <taxon>Pleosporales</taxon>
        <taxon>Pleosporales incertae sedis</taxon>
        <taxon>Massariosphaeria</taxon>
    </lineage>
</organism>
<dbReference type="EMBL" id="JAADJZ010000023">
    <property type="protein sequence ID" value="KAF2867320.1"/>
    <property type="molecule type" value="Genomic_DNA"/>
</dbReference>
<dbReference type="PANTHER" id="PTHR47843">
    <property type="entry name" value="BTB DOMAIN-CONTAINING PROTEIN-RELATED"/>
    <property type="match status" value="1"/>
</dbReference>
<dbReference type="PANTHER" id="PTHR47843:SF5">
    <property type="entry name" value="BTB_POZ DOMAIN PROTEIN"/>
    <property type="match status" value="1"/>
</dbReference>
<dbReference type="SUPFAM" id="SSF54695">
    <property type="entry name" value="POZ domain"/>
    <property type="match status" value="1"/>
</dbReference>
<accession>A0A7C8M1Q6</accession>
<evidence type="ECO:0000259" key="2">
    <source>
        <dbReference type="PROSITE" id="PS50097"/>
    </source>
</evidence>
<dbReference type="Pfam" id="PF00651">
    <property type="entry name" value="BTB"/>
    <property type="match status" value="1"/>
</dbReference>
<protein>
    <recommendedName>
        <fullName evidence="2">BTB domain-containing protein</fullName>
    </recommendedName>
</protein>
<reference evidence="3 4" key="1">
    <citation type="submission" date="2020-01" db="EMBL/GenBank/DDBJ databases">
        <authorList>
            <consortium name="DOE Joint Genome Institute"/>
            <person name="Haridas S."/>
            <person name="Albert R."/>
            <person name="Binder M."/>
            <person name="Bloem J."/>
            <person name="Labutti K."/>
            <person name="Salamov A."/>
            <person name="Andreopoulos B."/>
            <person name="Baker S.E."/>
            <person name="Barry K."/>
            <person name="Bills G."/>
            <person name="Bluhm B.H."/>
            <person name="Cannon C."/>
            <person name="Castanera R."/>
            <person name="Culley D.E."/>
            <person name="Daum C."/>
            <person name="Ezra D."/>
            <person name="Gonzalez J.B."/>
            <person name="Henrissat B."/>
            <person name="Kuo A."/>
            <person name="Liang C."/>
            <person name="Lipzen A."/>
            <person name="Lutzoni F."/>
            <person name="Magnuson J."/>
            <person name="Mondo S."/>
            <person name="Nolan M."/>
            <person name="Ohm R."/>
            <person name="Pangilinan J."/>
            <person name="Park H.-J.H."/>
            <person name="Ramirez L."/>
            <person name="Alfaro M."/>
            <person name="Sun H."/>
            <person name="Tritt A."/>
            <person name="Yoshinaga Y."/>
            <person name="Zwiers L.-H.L."/>
            <person name="Turgeon B.G."/>
            <person name="Goodwin S.B."/>
            <person name="Spatafora J.W."/>
            <person name="Crous P.W."/>
            <person name="Grigoriev I.V."/>
        </authorList>
    </citation>
    <scope>NUCLEOTIDE SEQUENCE [LARGE SCALE GENOMIC DNA]</scope>
    <source>
        <strain evidence="3 4">CBS 611.86</strain>
    </source>
</reference>
<dbReference type="CDD" id="cd18186">
    <property type="entry name" value="BTB_POZ_ZBTB_KLHL-like"/>
    <property type="match status" value="1"/>
</dbReference>
<dbReference type="AlphaFoldDB" id="A0A7C8M1Q6"/>
<keyword evidence="4" id="KW-1185">Reference proteome</keyword>
<proteinExistence type="predicted"/>